<dbReference type="PANTHER" id="PTHR48107:SF16">
    <property type="entry name" value="NADPH-DEPENDENT ALDEHYDE REDUCTASE 1, CHLOROPLASTIC"/>
    <property type="match status" value="1"/>
</dbReference>
<dbReference type="GO" id="GO:0016614">
    <property type="term" value="F:oxidoreductase activity, acting on CH-OH group of donors"/>
    <property type="evidence" value="ECO:0007669"/>
    <property type="project" value="UniProtKB-ARBA"/>
</dbReference>
<keyword evidence="4" id="KW-1185">Reference proteome</keyword>
<dbReference type="InterPro" id="IPR036291">
    <property type="entry name" value="NAD(P)-bd_dom_sf"/>
</dbReference>
<evidence type="ECO:0000256" key="2">
    <source>
        <dbReference type="ARBA" id="ARBA00023002"/>
    </source>
</evidence>
<gene>
    <name evidence="3" type="ORF">N7463_004086</name>
</gene>
<comment type="caution">
    <text evidence="3">The sequence shown here is derived from an EMBL/GenBank/DDBJ whole genome shotgun (WGS) entry which is preliminary data.</text>
</comment>
<dbReference type="InterPro" id="IPR002347">
    <property type="entry name" value="SDR_fam"/>
</dbReference>
<proteinExistence type="inferred from homology"/>
<evidence type="ECO:0000313" key="4">
    <source>
        <dbReference type="Proteomes" id="UP001149954"/>
    </source>
</evidence>
<dbReference type="Proteomes" id="UP001149954">
    <property type="component" value="Unassembled WGS sequence"/>
</dbReference>
<reference evidence="3" key="1">
    <citation type="submission" date="2022-12" db="EMBL/GenBank/DDBJ databases">
        <authorList>
            <person name="Petersen C."/>
        </authorList>
    </citation>
    <scope>NUCLEOTIDE SEQUENCE</scope>
    <source>
        <strain evidence="3">IBT 29495</strain>
    </source>
</reference>
<name>A0A9X0CAH8_9EURO</name>
<evidence type="ECO:0000256" key="1">
    <source>
        <dbReference type="ARBA" id="ARBA00006484"/>
    </source>
</evidence>
<dbReference type="PANTHER" id="PTHR48107">
    <property type="entry name" value="NADPH-DEPENDENT ALDEHYDE REDUCTASE-LIKE PROTEIN, CHLOROPLASTIC-RELATED"/>
    <property type="match status" value="1"/>
</dbReference>
<comment type="similarity">
    <text evidence="1">Belongs to the short-chain dehydrogenases/reductases (SDR) family.</text>
</comment>
<dbReference type="OrthoDB" id="47007at2759"/>
<dbReference type="PRINTS" id="PR00081">
    <property type="entry name" value="GDHRDH"/>
</dbReference>
<sequence length="119" mass="12945">MVMYSFVCYRIINTSSIEAFCGFGTMNAYAARNGAIIGFTRALATYLIPKSIRVNAVAPVAIYTPIQVDTREAQQMEGWGHKAGLGRPGELSEVATSFVFLARADASLYWASAALLPTW</sequence>
<dbReference type="Gene3D" id="3.40.50.720">
    <property type="entry name" value="NAD(P)-binding Rossmann-like Domain"/>
    <property type="match status" value="1"/>
</dbReference>
<dbReference type="Pfam" id="PF13561">
    <property type="entry name" value="adh_short_C2"/>
    <property type="match status" value="1"/>
</dbReference>
<keyword evidence="2" id="KW-0560">Oxidoreductase</keyword>
<dbReference type="SUPFAM" id="SSF51735">
    <property type="entry name" value="NAD(P)-binding Rossmann-fold domains"/>
    <property type="match status" value="1"/>
</dbReference>
<accession>A0A9X0CAH8</accession>
<protein>
    <submittedName>
        <fullName evidence="3">Uncharacterized protein</fullName>
    </submittedName>
</protein>
<dbReference type="AlphaFoldDB" id="A0A9X0CAH8"/>
<reference evidence="3" key="2">
    <citation type="journal article" date="2023" name="IMA Fungus">
        <title>Comparative genomic study of the Penicillium genus elucidates a diverse pangenome and 15 lateral gene transfer events.</title>
        <authorList>
            <person name="Petersen C."/>
            <person name="Sorensen T."/>
            <person name="Nielsen M.R."/>
            <person name="Sondergaard T.E."/>
            <person name="Sorensen J.L."/>
            <person name="Fitzpatrick D.A."/>
            <person name="Frisvad J.C."/>
            <person name="Nielsen K.L."/>
        </authorList>
    </citation>
    <scope>NUCLEOTIDE SEQUENCE</scope>
    <source>
        <strain evidence="3">IBT 29495</strain>
    </source>
</reference>
<evidence type="ECO:0000313" key="3">
    <source>
        <dbReference type="EMBL" id="KAJ5514534.1"/>
    </source>
</evidence>
<dbReference type="EMBL" id="JAPWDS010000002">
    <property type="protein sequence ID" value="KAJ5514534.1"/>
    <property type="molecule type" value="Genomic_DNA"/>
</dbReference>
<organism evidence="3 4">
    <name type="scientific">Penicillium fimorum</name>
    <dbReference type="NCBI Taxonomy" id="1882269"/>
    <lineage>
        <taxon>Eukaryota</taxon>
        <taxon>Fungi</taxon>
        <taxon>Dikarya</taxon>
        <taxon>Ascomycota</taxon>
        <taxon>Pezizomycotina</taxon>
        <taxon>Eurotiomycetes</taxon>
        <taxon>Eurotiomycetidae</taxon>
        <taxon>Eurotiales</taxon>
        <taxon>Aspergillaceae</taxon>
        <taxon>Penicillium</taxon>
    </lineage>
</organism>